<proteinExistence type="predicted"/>
<name>A0A1G7SXZ5_CHIFI</name>
<evidence type="ECO:0000256" key="4">
    <source>
        <dbReference type="ARBA" id="ARBA00023136"/>
    </source>
</evidence>
<dbReference type="GO" id="GO:0016020">
    <property type="term" value="C:membrane"/>
    <property type="evidence" value="ECO:0007669"/>
    <property type="project" value="UniProtKB-SubCell"/>
</dbReference>
<evidence type="ECO:0000313" key="6">
    <source>
        <dbReference type="EMBL" id="SDG27180.1"/>
    </source>
</evidence>
<dbReference type="GO" id="GO:0030416">
    <property type="term" value="P:methylamine metabolic process"/>
    <property type="evidence" value="ECO:0007669"/>
    <property type="project" value="InterPro"/>
</dbReference>
<evidence type="ECO:0000256" key="1">
    <source>
        <dbReference type="ARBA" id="ARBA00004141"/>
    </source>
</evidence>
<evidence type="ECO:0000259" key="5">
    <source>
        <dbReference type="Pfam" id="PF07291"/>
    </source>
</evidence>
<organism evidence="6 7">
    <name type="scientific">Chitinophaga filiformis</name>
    <name type="common">Myxococcus filiformis</name>
    <name type="synonym">Flexibacter filiformis</name>
    <dbReference type="NCBI Taxonomy" id="104663"/>
    <lineage>
        <taxon>Bacteria</taxon>
        <taxon>Pseudomonadati</taxon>
        <taxon>Bacteroidota</taxon>
        <taxon>Chitinophagia</taxon>
        <taxon>Chitinophagales</taxon>
        <taxon>Chitinophagaceae</taxon>
        <taxon>Chitinophaga</taxon>
    </lineage>
</organism>
<accession>A0A1G7SXZ5</accession>
<keyword evidence="3" id="KW-1133">Transmembrane helix</keyword>
<reference evidence="6 7" key="1">
    <citation type="submission" date="2016-10" db="EMBL/GenBank/DDBJ databases">
        <authorList>
            <person name="de Groot N.N."/>
        </authorList>
    </citation>
    <scope>NUCLEOTIDE SEQUENCE [LARGE SCALE GENOMIC DNA]</scope>
    <source>
        <strain evidence="6 7">DSM 527</strain>
    </source>
</reference>
<evidence type="ECO:0000256" key="2">
    <source>
        <dbReference type="ARBA" id="ARBA00022692"/>
    </source>
</evidence>
<keyword evidence="2" id="KW-0812">Transmembrane</keyword>
<dbReference type="InterPro" id="IPR009908">
    <property type="entry name" value="Methylamine_util_MauE"/>
</dbReference>
<comment type="subcellular location">
    <subcellularLocation>
        <location evidence="1">Membrane</location>
        <topology evidence="1">Multi-pass membrane protein</topology>
    </subcellularLocation>
</comment>
<dbReference type="Pfam" id="PF07291">
    <property type="entry name" value="MauE"/>
    <property type="match status" value="1"/>
</dbReference>
<gene>
    <name evidence="6" type="ORF">SAMN04488121_1031037</name>
</gene>
<keyword evidence="4" id="KW-0472">Membrane</keyword>
<dbReference type="EMBL" id="FNBN01000003">
    <property type="protein sequence ID" value="SDG27180.1"/>
    <property type="molecule type" value="Genomic_DNA"/>
</dbReference>
<evidence type="ECO:0000256" key="3">
    <source>
        <dbReference type="ARBA" id="ARBA00022989"/>
    </source>
</evidence>
<dbReference type="STRING" id="104663.SAMN04488121_1031037"/>
<evidence type="ECO:0000313" key="7">
    <source>
        <dbReference type="Proteomes" id="UP000199045"/>
    </source>
</evidence>
<protein>
    <submittedName>
        <fullName evidence="6">Methylamine utilisation protein MauE</fullName>
    </submittedName>
</protein>
<feature type="domain" description="Methylamine utilisation protein MauE" evidence="5">
    <location>
        <begin position="2"/>
        <end position="125"/>
    </location>
</feature>
<dbReference type="UniPathway" id="UPA00895"/>
<dbReference type="Proteomes" id="UP000199045">
    <property type="component" value="Unassembled WGS sequence"/>
</dbReference>
<sequence>METIRLSFILLFVYTAASKFIDYENFRAVIGQSPLITRFAPVLAVVVPIAEIVIALLLVMPRYRRAGLYASFAIMTLFTVYIVVLLTLSEKIPCSCGGVISQMSWTQHLYFNIVFMLLALLGMWLYTKQPDEHPSSSELIHV</sequence>
<dbReference type="AlphaFoldDB" id="A0A1G7SXZ5"/>